<dbReference type="InterPro" id="IPR059179">
    <property type="entry name" value="MLKL-like_MCAfunc"/>
</dbReference>
<organism evidence="1 2">
    <name type="scientific">Trametes cubensis</name>
    <dbReference type="NCBI Taxonomy" id="1111947"/>
    <lineage>
        <taxon>Eukaryota</taxon>
        <taxon>Fungi</taxon>
        <taxon>Dikarya</taxon>
        <taxon>Basidiomycota</taxon>
        <taxon>Agaricomycotina</taxon>
        <taxon>Agaricomycetes</taxon>
        <taxon>Polyporales</taxon>
        <taxon>Polyporaceae</taxon>
        <taxon>Trametes</taxon>
    </lineage>
</organism>
<proteinExistence type="predicted"/>
<dbReference type="CDD" id="cd21037">
    <property type="entry name" value="MLKL_NTD"/>
    <property type="match status" value="2"/>
</dbReference>
<dbReference type="AlphaFoldDB" id="A0AAD7U347"/>
<dbReference type="Gene3D" id="1.20.930.20">
    <property type="entry name" value="Adaptor protein Cbl, N-terminal domain"/>
    <property type="match status" value="2"/>
</dbReference>
<dbReference type="Proteomes" id="UP001215151">
    <property type="component" value="Unassembled WGS sequence"/>
</dbReference>
<gene>
    <name evidence="1" type="ORF">ONZ51_g1833</name>
</gene>
<keyword evidence="2" id="KW-1185">Reference proteome</keyword>
<comment type="caution">
    <text evidence="1">The sequence shown here is derived from an EMBL/GenBank/DDBJ whole genome shotgun (WGS) entry which is preliminary data.</text>
</comment>
<evidence type="ECO:0000313" key="2">
    <source>
        <dbReference type="Proteomes" id="UP001215151"/>
    </source>
</evidence>
<accession>A0AAD7U347</accession>
<protein>
    <submittedName>
        <fullName evidence="1">Uncharacterized protein</fullName>
    </submittedName>
</protein>
<reference evidence="1" key="1">
    <citation type="submission" date="2022-11" db="EMBL/GenBank/DDBJ databases">
        <title>Genome Sequence of Cubamyces cubensis.</title>
        <authorList>
            <person name="Buettner E."/>
        </authorList>
    </citation>
    <scope>NUCLEOTIDE SEQUENCE</scope>
    <source>
        <strain evidence="1">MPL-01</strain>
    </source>
</reference>
<name>A0AAD7U347_9APHY</name>
<evidence type="ECO:0000313" key="1">
    <source>
        <dbReference type="EMBL" id="KAJ8495246.1"/>
    </source>
</evidence>
<dbReference type="InterPro" id="IPR036537">
    <property type="entry name" value="Adaptor_Cbl_N_dom_sf"/>
</dbReference>
<dbReference type="GO" id="GO:0007166">
    <property type="term" value="P:cell surface receptor signaling pathway"/>
    <property type="evidence" value="ECO:0007669"/>
    <property type="project" value="InterPro"/>
</dbReference>
<dbReference type="EMBL" id="JAPEVG010000026">
    <property type="protein sequence ID" value="KAJ8495246.1"/>
    <property type="molecule type" value="Genomic_DNA"/>
</dbReference>
<sequence>MKSVLRRLPTSASRFRPSLSALKTTLQIVNSAGTSVPGLQAAVGTVLQIIEYAEAVKQNRKDARELAVSAAQTVEALLQATEDLKTGEIDDAFRKDVVDFHNELLKISTTLKSLTEQAIWRRALKRNEHATAIAKHRRNLAHTIKDGITNRRLMVRQHRELQNSLGSLSTMVAAQLAPLTPGLPAATSTSLSQNSYQINVPNFVHITIDLHTSMLAKQLPGLQAAVGTVLQIIEYAEAVKRNRDDARDLAVSAAQIVEALLQATEDLRTDEVDEAFRADIVDFHNELLRISTTLQDLVKRDVWHRLLNRDGHAAAIVEHRRNLAHAITVFQIKDGITSRRLMVRQHRELRDSIGSLSTMVAERHSLPPIPSRAASPQIQRLSPVIHQPDSKSIPRLHMEIDISAAMSAL</sequence>